<reference evidence="2 3" key="1">
    <citation type="submission" date="2021-02" db="EMBL/GenBank/DDBJ databases">
        <title>Plant Genome Project.</title>
        <authorList>
            <person name="Zhang R.-G."/>
        </authorList>
    </citation>
    <scope>NUCLEOTIDE SEQUENCE [LARGE SCALE GENOMIC DNA]</scope>
    <source>
        <tissue evidence="2">Leaves</tissue>
    </source>
</reference>
<accession>A0ABQ8IN21</accession>
<name>A0ABQ8IN21_9ROSI</name>
<dbReference type="PANTHER" id="PTHR37728">
    <property type="entry name" value="BNAA04G26730D PROTEIN"/>
    <property type="match status" value="1"/>
</dbReference>
<evidence type="ECO:0000256" key="1">
    <source>
        <dbReference type="SAM" id="MobiDB-lite"/>
    </source>
</evidence>
<feature type="compositionally biased region" description="Basic residues" evidence="1">
    <location>
        <begin position="92"/>
        <end position="101"/>
    </location>
</feature>
<protein>
    <submittedName>
        <fullName evidence="2">Uncharacterized protein</fullName>
    </submittedName>
</protein>
<organism evidence="2 3">
    <name type="scientific">Xanthoceras sorbifolium</name>
    <dbReference type="NCBI Taxonomy" id="99658"/>
    <lineage>
        <taxon>Eukaryota</taxon>
        <taxon>Viridiplantae</taxon>
        <taxon>Streptophyta</taxon>
        <taxon>Embryophyta</taxon>
        <taxon>Tracheophyta</taxon>
        <taxon>Spermatophyta</taxon>
        <taxon>Magnoliopsida</taxon>
        <taxon>eudicotyledons</taxon>
        <taxon>Gunneridae</taxon>
        <taxon>Pentapetalae</taxon>
        <taxon>rosids</taxon>
        <taxon>malvids</taxon>
        <taxon>Sapindales</taxon>
        <taxon>Sapindaceae</taxon>
        <taxon>Xanthoceroideae</taxon>
        <taxon>Xanthoceras</taxon>
    </lineage>
</organism>
<gene>
    <name evidence="2" type="ORF">JRO89_XS01G0341300</name>
</gene>
<feature type="region of interest" description="Disordered" evidence="1">
    <location>
        <begin position="58"/>
        <end position="79"/>
    </location>
</feature>
<keyword evidence="3" id="KW-1185">Reference proteome</keyword>
<dbReference type="Proteomes" id="UP000827721">
    <property type="component" value="Unassembled WGS sequence"/>
</dbReference>
<feature type="compositionally biased region" description="Basic and acidic residues" evidence="1">
    <location>
        <begin position="102"/>
        <end position="113"/>
    </location>
</feature>
<feature type="region of interest" description="Disordered" evidence="1">
    <location>
        <begin position="92"/>
        <end position="118"/>
    </location>
</feature>
<dbReference type="EMBL" id="JAFEMO010000001">
    <property type="protein sequence ID" value="KAH7578104.1"/>
    <property type="molecule type" value="Genomic_DNA"/>
</dbReference>
<sequence>MWAVSAIPTTPFLSKPNRPCFRPVLPRNLARSLPPQNDDDYGEDIGGLGHTILINLSSTSNPLPKRLKQKQGEGKQLSGSDVLWALQKAAAKKKTKNKKRRELSSADGHRGERDDDEDVVDYSNVKPLCIKSEWAVKLDELETRLQELSDIN</sequence>
<comment type="caution">
    <text evidence="2">The sequence shown here is derived from an EMBL/GenBank/DDBJ whole genome shotgun (WGS) entry which is preliminary data.</text>
</comment>
<evidence type="ECO:0000313" key="2">
    <source>
        <dbReference type="EMBL" id="KAH7578104.1"/>
    </source>
</evidence>
<proteinExistence type="predicted"/>
<dbReference type="PANTHER" id="PTHR37728:SF1">
    <property type="entry name" value="OS06G0132300 PROTEIN"/>
    <property type="match status" value="1"/>
</dbReference>
<evidence type="ECO:0000313" key="3">
    <source>
        <dbReference type="Proteomes" id="UP000827721"/>
    </source>
</evidence>